<reference evidence="2" key="1">
    <citation type="submission" date="2023-06" db="EMBL/GenBank/DDBJ databases">
        <title>Male Hemibagrus guttatus genome.</title>
        <authorList>
            <person name="Bian C."/>
        </authorList>
    </citation>
    <scope>NUCLEOTIDE SEQUENCE</scope>
    <source>
        <strain evidence="2">Male_cb2023</strain>
        <tissue evidence="2">Muscle</tissue>
    </source>
</reference>
<evidence type="ECO:0008006" key="4">
    <source>
        <dbReference type="Google" id="ProtNLM"/>
    </source>
</evidence>
<dbReference type="PANTHER" id="PTHR37984">
    <property type="entry name" value="PROTEIN CBG26694"/>
    <property type="match status" value="1"/>
</dbReference>
<feature type="region of interest" description="Disordered" evidence="1">
    <location>
        <begin position="211"/>
        <end position="238"/>
    </location>
</feature>
<dbReference type="SUPFAM" id="SSF53098">
    <property type="entry name" value="Ribonuclease H-like"/>
    <property type="match status" value="1"/>
</dbReference>
<keyword evidence="3" id="KW-1185">Reference proteome</keyword>
<evidence type="ECO:0000313" key="3">
    <source>
        <dbReference type="Proteomes" id="UP001274896"/>
    </source>
</evidence>
<gene>
    <name evidence="2" type="ORF">QTP70_016151</name>
</gene>
<organism evidence="2 3">
    <name type="scientific">Hemibagrus guttatus</name>
    <dbReference type="NCBI Taxonomy" id="175788"/>
    <lineage>
        <taxon>Eukaryota</taxon>
        <taxon>Metazoa</taxon>
        <taxon>Chordata</taxon>
        <taxon>Craniata</taxon>
        <taxon>Vertebrata</taxon>
        <taxon>Euteleostomi</taxon>
        <taxon>Actinopterygii</taxon>
        <taxon>Neopterygii</taxon>
        <taxon>Teleostei</taxon>
        <taxon>Ostariophysi</taxon>
        <taxon>Siluriformes</taxon>
        <taxon>Bagridae</taxon>
        <taxon>Hemibagrus</taxon>
    </lineage>
</organism>
<feature type="compositionally biased region" description="Acidic residues" evidence="1">
    <location>
        <begin position="298"/>
        <end position="312"/>
    </location>
</feature>
<protein>
    <recommendedName>
        <fullName evidence="4">Integrase catalytic domain-containing protein</fullName>
    </recommendedName>
</protein>
<dbReference type="InterPro" id="IPR050951">
    <property type="entry name" value="Retrovirus_Pol_polyprotein"/>
</dbReference>
<dbReference type="InterPro" id="IPR036397">
    <property type="entry name" value="RNaseH_sf"/>
</dbReference>
<name>A0AAE0QEA1_9TELE</name>
<dbReference type="AlphaFoldDB" id="A0AAE0QEA1"/>
<dbReference type="EMBL" id="JAUCMX010000017">
    <property type="protein sequence ID" value="KAK3519032.1"/>
    <property type="molecule type" value="Genomic_DNA"/>
</dbReference>
<evidence type="ECO:0000313" key="2">
    <source>
        <dbReference type="EMBL" id="KAK3519032.1"/>
    </source>
</evidence>
<proteinExistence type="predicted"/>
<dbReference type="PANTHER" id="PTHR37984:SF15">
    <property type="entry name" value="INTEGRASE CATALYTIC DOMAIN-CONTAINING PROTEIN"/>
    <property type="match status" value="1"/>
</dbReference>
<evidence type="ECO:0000256" key="1">
    <source>
        <dbReference type="SAM" id="MobiDB-lite"/>
    </source>
</evidence>
<dbReference type="InterPro" id="IPR012337">
    <property type="entry name" value="RNaseH-like_sf"/>
</dbReference>
<dbReference type="Gene3D" id="3.30.420.10">
    <property type="entry name" value="Ribonuclease H-like superfamily/Ribonuclease H"/>
    <property type="match status" value="2"/>
</dbReference>
<sequence length="359" mass="40617">MGHQGVKRTLGLLKQPCYWPQKVVAMDFTTLEPALDGRENVLVVTDVFMKFSQAFPTRDQKADTTAKILVKEWFLKWPEYLPELVYAYNVTPHASTGYSPYYMLFGRQPHLPVDALLGQEPVSEKEPTWLTVHRERLQDAHSRAREYTERKAADRVAKHESGVYCPEVAVSQQVYLRYRPLGRNKIQSTWAPTVYQVVEVQGTTYTVEPVGGGPAKRVHRSNIRPCPRSDPVPMPRIRVSPVGVSTPKLMMEMLSLDAECVFVEKASWSEENMMNQALEELWQSNLKPDEHAGTVVEETQENSDDVQRDEEADGVKEFPQPEVGNADIPVNDVRTGPVPVPRKPRAGCAPEDAPRPMPR</sequence>
<dbReference type="Proteomes" id="UP001274896">
    <property type="component" value="Unassembled WGS sequence"/>
</dbReference>
<feature type="non-terminal residue" evidence="2">
    <location>
        <position position="1"/>
    </location>
</feature>
<comment type="caution">
    <text evidence="2">The sequence shown here is derived from an EMBL/GenBank/DDBJ whole genome shotgun (WGS) entry which is preliminary data.</text>
</comment>
<feature type="region of interest" description="Disordered" evidence="1">
    <location>
        <begin position="296"/>
        <end position="359"/>
    </location>
</feature>
<accession>A0AAE0QEA1</accession>
<dbReference type="GO" id="GO:0003676">
    <property type="term" value="F:nucleic acid binding"/>
    <property type="evidence" value="ECO:0007669"/>
    <property type="project" value="InterPro"/>
</dbReference>